<dbReference type="EC" id="2.7.7.6" evidence="4"/>
<dbReference type="GO" id="GO:0003899">
    <property type="term" value="F:DNA-directed RNA polymerase activity"/>
    <property type="evidence" value="ECO:0007669"/>
    <property type="project" value="UniProtKB-UniRule"/>
</dbReference>
<dbReference type="Gene3D" id="3.90.940.20">
    <property type="entry name" value="RPB5-like RNA polymerase subunit"/>
    <property type="match status" value="1"/>
</dbReference>
<dbReference type="InterPro" id="IPR000783">
    <property type="entry name" value="RNA_pol_subH/Rpb5_C"/>
</dbReference>
<feature type="domain" description="RNA polymerase subunit H/Rpb5 C-terminal" evidence="5">
    <location>
        <begin position="6"/>
        <end position="77"/>
    </location>
</feature>
<sequence length="78" mass="8979">MILKFSLFNHELVPKHILLSEEEAIQVLKTYNIDKRMLPKIKMSDPAVREIGAKPGDIIKIIRESETAGQSEFFRLVI</sequence>
<dbReference type="Pfam" id="PF01191">
    <property type="entry name" value="RNA_pol_Rpb5_C"/>
    <property type="match status" value="1"/>
</dbReference>
<dbReference type="EMBL" id="RXIF01000004">
    <property type="protein sequence ID" value="RZN64873.1"/>
    <property type="molecule type" value="Genomic_DNA"/>
</dbReference>
<dbReference type="NCBIfam" id="NF007129">
    <property type="entry name" value="PRK09570.1"/>
    <property type="match status" value="1"/>
</dbReference>
<dbReference type="GO" id="GO:0005737">
    <property type="term" value="C:cytoplasm"/>
    <property type="evidence" value="ECO:0007669"/>
    <property type="project" value="UniProtKB-SubCell"/>
</dbReference>
<dbReference type="GO" id="GO:0006366">
    <property type="term" value="P:transcription by RNA polymerase II"/>
    <property type="evidence" value="ECO:0007669"/>
    <property type="project" value="TreeGrafter"/>
</dbReference>
<comment type="function">
    <text evidence="4">DNA-dependent RNA polymerase (RNAP) catalyzes the transcription of DNA into RNA using the four ribonucleoside triphosphates as substrates.</text>
</comment>
<gene>
    <name evidence="4" type="primary">rpo5</name>
    <name evidence="4" type="synonym">rpoH</name>
    <name evidence="6" type="ORF">EF806_02155</name>
</gene>
<dbReference type="GO" id="GO:0006362">
    <property type="term" value="P:transcription elongation by RNA polymerase I"/>
    <property type="evidence" value="ECO:0007669"/>
    <property type="project" value="TreeGrafter"/>
</dbReference>
<keyword evidence="4 6" id="KW-0808">Transferase</keyword>
<name>A0A520KSH3_METT2</name>
<comment type="subcellular location">
    <subcellularLocation>
        <location evidence="4">Cytoplasm</location>
    </subcellularLocation>
</comment>
<dbReference type="Proteomes" id="UP000317158">
    <property type="component" value="Unassembled WGS sequence"/>
</dbReference>
<keyword evidence="2 4" id="KW-0804">Transcription</keyword>
<dbReference type="InterPro" id="IPR035913">
    <property type="entry name" value="RPB5-like_sf"/>
</dbReference>
<evidence type="ECO:0000259" key="5">
    <source>
        <dbReference type="Pfam" id="PF01191"/>
    </source>
</evidence>
<keyword evidence="1 4" id="KW-0240">DNA-directed RNA polymerase</keyword>
<comment type="catalytic activity">
    <reaction evidence="4">
        <text>RNA(n) + a ribonucleoside 5'-triphosphate = RNA(n+1) + diphosphate</text>
        <dbReference type="Rhea" id="RHEA:21248"/>
        <dbReference type="Rhea" id="RHEA-COMP:14527"/>
        <dbReference type="Rhea" id="RHEA-COMP:17342"/>
        <dbReference type="ChEBI" id="CHEBI:33019"/>
        <dbReference type="ChEBI" id="CHEBI:61557"/>
        <dbReference type="ChEBI" id="CHEBI:140395"/>
        <dbReference type="EC" id="2.7.7.6"/>
    </reaction>
</comment>
<keyword evidence="4" id="KW-0963">Cytoplasm</keyword>
<keyword evidence="4 6" id="KW-0548">Nucleotidyltransferase</keyword>
<dbReference type="SUPFAM" id="SSF55287">
    <property type="entry name" value="RPB5-like RNA polymerase subunit"/>
    <property type="match status" value="1"/>
</dbReference>
<evidence type="ECO:0000313" key="6">
    <source>
        <dbReference type="EMBL" id="RZN64873.1"/>
    </source>
</evidence>
<dbReference type="InterPro" id="IPR020608">
    <property type="entry name" value="RNA_pol_subH/Rpb5_CS"/>
</dbReference>
<dbReference type="GO" id="GO:0042797">
    <property type="term" value="P:tRNA transcription by RNA polymerase III"/>
    <property type="evidence" value="ECO:0007669"/>
    <property type="project" value="TreeGrafter"/>
</dbReference>
<dbReference type="AlphaFoldDB" id="A0A520KSH3"/>
<evidence type="ECO:0000256" key="4">
    <source>
        <dbReference type="HAMAP-Rule" id="MF_00025"/>
    </source>
</evidence>
<accession>A0A520KSH3</accession>
<reference evidence="6 7" key="1">
    <citation type="journal article" date="2019" name="Nat. Microbiol.">
        <title>Wide diversity of methane and short-chain alkane metabolisms in uncultured archaea.</title>
        <authorList>
            <person name="Borrel G."/>
            <person name="Adam P.S."/>
            <person name="McKay L.J."/>
            <person name="Chen L.X."/>
            <person name="Sierra-Garcia I.N."/>
            <person name="Sieber C.M."/>
            <person name="Letourneur Q."/>
            <person name="Ghozlane A."/>
            <person name="Andersen G.L."/>
            <person name="Li W.J."/>
            <person name="Hallam S.J."/>
            <person name="Muyzer G."/>
            <person name="de Oliveira V.M."/>
            <person name="Inskeep W.P."/>
            <person name="Banfield J.F."/>
            <person name="Gribaldo S."/>
        </authorList>
    </citation>
    <scope>NUCLEOTIDE SEQUENCE [LARGE SCALE GENOMIC DNA]</scope>
    <source>
        <strain evidence="6">NM1a</strain>
    </source>
</reference>
<evidence type="ECO:0000256" key="1">
    <source>
        <dbReference type="ARBA" id="ARBA00022478"/>
    </source>
</evidence>
<protein>
    <recommendedName>
        <fullName evidence="4">DNA-directed RNA polymerase subunit Rpo5</fullName>
        <ecNumber evidence="4">2.7.7.6</ecNumber>
    </recommendedName>
    <alternativeName>
        <fullName evidence="4">DNA-directed RNA polymerase subunit H</fullName>
    </alternativeName>
</protein>
<dbReference type="GO" id="GO:0003677">
    <property type="term" value="F:DNA binding"/>
    <property type="evidence" value="ECO:0007669"/>
    <property type="project" value="InterPro"/>
</dbReference>
<comment type="caution">
    <text evidence="6">The sequence shown here is derived from an EMBL/GenBank/DDBJ whole genome shotgun (WGS) entry which is preliminary data.</text>
</comment>
<evidence type="ECO:0000256" key="2">
    <source>
        <dbReference type="ARBA" id="ARBA00023163"/>
    </source>
</evidence>
<evidence type="ECO:0000256" key="3">
    <source>
        <dbReference type="ARBA" id="ARBA00025765"/>
    </source>
</evidence>
<evidence type="ECO:0000313" key="7">
    <source>
        <dbReference type="Proteomes" id="UP000317158"/>
    </source>
</evidence>
<dbReference type="PROSITE" id="PS01110">
    <property type="entry name" value="RNA_POL_H_23KD"/>
    <property type="match status" value="1"/>
</dbReference>
<organism evidence="6 7">
    <name type="scientific">Methanoliparum thermophilum</name>
    <dbReference type="NCBI Taxonomy" id="2491083"/>
    <lineage>
        <taxon>Archaea</taxon>
        <taxon>Methanobacteriati</taxon>
        <taxon>Methanobacteriota</taxon>
        <taxon>Candidatus Methanoliparia</taxon>
        <taxon>Candidatus Methanoliparales</taxon>
        <taxon>Candidatus Methanoliparaceae</taxon>
        <taxon>Candidatus Methanoliparum</taxon>
    </lineage>
</organism>
<dbReference type="PANTHER" id="PTHR10535">
    <property type="entry name" value="DNA-DIRECTED RNA POLYMERASES I, II, AND III SUBUNIT RPABC1"/>
    <property type="match status" value="1"/>
</dbReference>
<dbReference type="HAMAP" id="MF_00025">
    <property type="entry name" value="RNApol_Rpo5_RPB5"/>
    <property type="match status" value="1"/>
</dbReference>
<dbReference type="PANTHER" id="PTHR10535:SF0">
    <property type="entry name" value="DNA-DIRECTED RNA POLYMERASES I, II, AND III SUBUNIT RPABC1"/>
    <property type="match status" value="1"/>
</dbReference>
<comment type="similarity">
    <text evidence="3 4">Belongs to the archaeal Rpo5/eukaryotic RPB5 RNA polymerase subunit family.</text>
</comment>
<proteinExistence type="inferred from homology"/>
<comment type="subunit">
    <text evidence="4">Part of the RNA polymerase complex.</text>
</comment>
<dbReference type="GO" id="GO:0000428">
    <property type="term" value="C:DNA-directed RNA polymerase complex"/>
    <property type="evidence" value="ECO:0007669"/>
    <property type="project" value="UniProtKB-KW"/>
</dbReference>
<dbReference type="InterPro" id="IPR014381">
    <property type="entry name" value="Arch_Rpo5/euc_Rpb5"/>
</dbReference>